<evidence type="ECO:0000256" key="1">
    <source>
        <dbReference type="ARBA" id="ARBA00022786"/>
    </source>
</evidence>
<dbReference type="Gene3D" id="1.25.10.10">
    <property type="entry name" value="Leucine-rich Repeat Variant"/>
    <property type="match status" value="2"/>
</dbReference>
<dbReference type="PANTHER" id="PTHR23315">
    <property type="entry name" value="U BOX DOMAIN-CONTAINING"/>
    <property type="match status" value="1"/>
</dbReference>
<dbReference type="FunFam" id="1.25.10.10:FF:000796">
    <property type="entry name" value="Arm repeat containing protein homolog-like"/>
    <property type="match status" value="1"/>
</dbReference>
<keyword evidence="1" id="KW-0833">Ubl conjugation pathway</keyword>
<keyword evidence="5" id="KW-1185">Reference proteome</keyword>
<dbReference type="Proteomes" id="UP000026960">
    <property type="component" value="Chromosome 7"/>
</dbReference>
<dbReference type="SUPFAM" id="SSF48371">
    <property type="entry name" value="ARM repeat"/>
    <property type="match status" value="1"/>
</dbReference>
<dbReference type="Pfam" id="PF25598">
    <property type="entry name" value="ARM_PUB"/>
    <property type="match status" value="1"/>
</dbReference>
<feature type="domain" description="U-box" evidence="3">
    <location>
        <begin position="122"/>
        <end position="337"/>
    </location>
</feature>
<dbReference type="InterPro" id="IPR011989">
    <property type="entry name" value="ARM-like"/>
</dbReference>
<dbReference type="PROSITE" id="PS50176">
    <property type="entry name" value="ARM_REPEAT"/>
    <property type="match status" value="1"/>
</dbReference>
<proteinExistence type="predicted"/>
<dbReference type="InterPro" id="IPR016024">
    <property type="entry name" value="ARM-type_fold"/>
</dbReference>
<evidence type="ECO:0000256" key="2">
    <source>
        <dbReference type="PROSITE-ProRule" id="PRU00259"/>
    </source>
</evidence>
<reference evidence="4" key="1">
    <citation type="journal article" date="2009" name="Rice">
        <title>De Novo Next Generation Sequencing of Plant Genomes.</title>
        <authorList>
            <person name="Rounsley S."/>
            <person name="Marri P.R."/>
            <person name="Yu Y."/>
            <person name="He R."/>
            <person name="Sisneros N."/>
            <person name="Goicoechea J.L."/>
            <person name="Lee S.J."/>
            <person name="Angelova A."/>
            <person name="Kudrna D."/>
            <person name="Luo M."/>
            <person name="Affourtit J."/>
            <person name="Desany B."/>
            <person name="Knight J."/>
            <person name="Niazi F."/>
            <person name="Egholm M."/>
            <person name="Wing R.A."/>
        </authorList>
    </citation>
    <scope>NUCLEOTIDE SEQUENCE [LARGE SCALE GENOMIC DNA]</scope>
    <source>
        <strain evidence="4">cv. IRGC 105608</strain>
    </source>
</reference>
<dbReference type="AlphaFoldDB" id="A0A0D3GSW0"/>
<feature type="repeat" description="ARM" evidence="2">
    <location>
        <begin position="103"/>
        <end position="145"/>
    </location>
</feature>
<dbReference type="InterPro" id="IPR058678">
    <property type="entry name" value="ARM_PUB"/>
</dbReference>
<dbReference type="PANTHER" id="PTHR23315:SF129">
    <property type="entry name" value="ARM REPEAT SUPERFAMILY PROTEIN"/>
    <property type="match status" value="1"/>
</dbReference>
<dbReference type="SMART" id="SM00185">
    <property type="entry name" value="ARM"/>
    <property type="match status" value="5"/>
</dbReference>
<dbReference type="EnsemblPlants" id="OBART07G20220.1">
    <property type="protein sequence ID" value="OBART07G20220.1"/>
    <property type="gene ID" value="OBART07G20220"/>
</dbReference>
<dbReference type="eggNOG" id="KOG0167">
    <property type="taxonomic scope" value="Eukaryota"/>
</dbReference>
<reference evidence="4" key="2">
    <citation type="submission" date="2015-03" db="UniProtKB">
        <authorList>
            <consortium name="EnsemblPlants"/>
        </authorList>
    </citation>
    <scope>IDENTIFICATION</scope>
</reference>
<accession>A0A0D3GSW0</accession>
<evidence type="ECO:0000259" key="3">
    <source>
        <dbReference type="Pfam" id="PF25598"/>
    </source>
</evidence>
<dbReference type="PaxDb" id="65489-OBART07G20220.1"/>
<evidence type="ECO:0000313" key="4">
    <source>
        <dbReference type="EnsemblPlants" id="OBART07G20220.1"/>
    </source>
</evidence>
<dbReference type="Gramene" id="OBART07G20220.1">
    <property type="protein sequence ID" value="OBART07G20220.1"/>
    <property type="gene ID" value="OBART07G20220"/>
</dbReference>
<sequence length="387" mass="39805">MVSLAGSQIPSPGQSPCAAARSQRRGAGYSMRTIRSALLQPDSCPGSPHVAAAYDAAGADSDMENLTDSVIDFHLSELAATAGPAHPAAVAKSDIRELIGVSGAIPALVPLLRSTDPVAQESAVTALLNLSLEERNRSAITAAGAIKPLVYALRTGTASAKQNAACALLSLSGIEENRATIGACGAIPPLVALLSAGSTRGKKDALTTLYRLCSARRNKERAVSAGAVVPLIHLVGERGSGTSEKAMVVLASLAGIVEGRDAVVEAGGIPALVETIEDGPAREREFAVVALLQLCSECPRNRALLVREGAIPPLVALSQSGSARAKHKAETLLGYLREQRQGGGGCRVEPVAASSLARFIVLRCVTFSLTPTSGSAAPSIWVTYSYT</sequence>
<dbReference type="FunFam" id="1.25.10.10:FF:000692">
    <property type="entry name" value="Arm repeat containing protein homolog-like"/>
    <property type="match status" value="1"/>
</dbReference>
<dbReference type="InterPro" id="IPR000225">
    <property type="entry name" value="Armadillo"/>
</dbReference>
<dbReference type="HOGENOM" id="CLU_050445_0_0_1"/>
<protein>
    <recommendedName>
        <fullName evidence="3">U-box domain-containing protein</fullName>
    </recommendedName>
</protein>
<organism evidence="4">
    <name type="scientific">Oryza barthii</name>
    <dbReference type="NCBI Taxonomy" id="65489"/>
    <lineage>
        <taxon>Eukaryota</taxon>
        <taxon>Viridiplantae</taxon>
        <taxon>Streptophyta</taxon>
        <taxon>Embryophyta</taxon>
        <taxon>Tracheophyta</taxon>
        <taxon>Spermatophyta</taxon>
        <taxon>Magnoliopsida</taxon>
        <taxon>Liliopsida</taxon>
        <taxon>Poales</taxon>
        <taxon>Poaceae</taxon>
        <taxon>BOP clade</taxon>
        <taxon>Oryzoideae</taxon>
        <taxon>Oryzeae</taxon>
        <taxon>Oryzinae</taxon>
        <taxon>Oryza</taxon>
    </lineage>
</organism>
<evidence type="ECO:0000313" key="5">
    <source>
        <dbReference type="Proteomes" id="UP000026960"/>
    </source>
</evidence>
<name>A0A0D3GSW0_9ORYZ</name>